<comment type="caution">
    <text evidence="3">The sequence shown here is derived from an EMBL/GenBank/DDBJ whole genome shotgun (WGS) entry which is preliminary data.</text>
</comment>
<gene>
    <name evidence="3" type="ORF">FCH28_20175</name>
</gene>
<dbReference type="InterPro" id="IPR050259">
    <property type="entry name" value="SDR"/>
</dbReference>
<reference evidence="3 4" key="1">
    <citation type="submission" date="2019-04" db="EMBL/GenBank/DDBJ databases">
        <title>Streptomyces piniterrae sp. nov., a heliquinomycin-producing actinomycete isolated from rhizosphere soil of Pinus yunnanensis.</title>
        <authorList>
            <person name="Zhuang X."/>
            <person name="Zhao J."/>
        </authorList>
    </citation>
    <scope>NUCLEOTIDE SEQUENCE [LARGE SCALE GENOMIC DNA]</scope>
    <source>
        <strain evidence="4">jys28</strain>
    </source>
</reference>
<dbReference type="PRINTS" id="PR00080">
    <property type="entry name" value="SDRFAMILY"/>
</dbReference>
<accession>A0A4U0NPS4</accession>
<dbReference type="PANTHER" id="PTHR42879:SF2">
    <property type="entry name" value="3-OXOACYL-[ACYL-CARRIER-PROTEIN] REDUCTASE FABG"/>
    <property type="match status" value="1"/>
</dbReference>
<keyword evidence="2" id="KW-0560">Oxidoreductase</keyword>
<dbReference type="AlphaFoldDB" id="A0A4U0NPS4"/>
<proteinExistence type="inferred from homology"/>
<sequence>MKTDLHNKVVLVTGASSGIGRATALAYGADGARVAITYHNNKEGAEETARLAREAGAADTLTVRYDLNDETVIRDSVKTVADTWGGIDVLVSNAVVWSEGIPRPGRVMPAFEDADPKLWQEVLRSTVDATFHTIAAALPAMRGREWGRIVMVSSGLADYGMVGGAAYGASKAGLLGIARSLTWELASENILVNVVAPGQTMTENVRRIAPAAALEAKAKTLPSGRLSVPEDVANTIVFLGSRANGNINGQTIRVTGGA</sequence>
<dbReference type="SUPFAM" id="SSF51735">
    <property type="entry name" value="NAD(P)-binding Rossmann-fold domains"/>
    <property type="match status" value="1"/>
</dbReference>
<keyword evidence="4" id="KW-1185">Reference proteome</keyword>
<evidence type="ECO:0000256" key="2">
    <source>
        <dbReference type="ARBA" id="ARBA00023002"/>
    </source>
</evidence>
<dbReference type="Pfam" id="PF13561">
    <property type="entry name" value="adh_short_C2"/>
    <property type="match status" value="1"/>
</dbReference>
<dbReference type="GO" id="GO:0016491">
    <property type="term" value="F:oxidoreductase activity"/>
    <property type="evidence" value="ECO:0007669"/>
    <property type="project" value="UniProtKB-KW"/>
</dbReference>
<dbReference type="InterPro" id="IPR002347">
    <property type="entry name" value="SDR_fam"/>
</dbReference>
<dbReference type="FunFam" id="3.40.50.720:FF:000173">
    <property type="entry name" value="3-oxoacyl-[acyl-carrier protein] reductase"/>
    <property type="match status" value="1"/>
</dbReference>
<dbReference type="OrthoDB" id="286404at2"/>
<evidence type="ECO:0000313" key="3">
    <source>
        <dbReference type="EMBL" id="TJZ52144.1"/>
    </source>
</evidence>
<dbReference type="InterPro" id="IPR036291">
    <property type="entry name" value="NAD(P)-bd_dom_sf"/>
</dbReference>
<comment type="similarity">
    <text evidence="1">Belongs to the short-chain dehydrogenases/reductases (SDR) family.</text>
</comment>
<dbReference type="Proteomes" id="UP000308697">
    <property type="component" value="Unassembled WGS sequence"/>
</dbReference>
<dbReference type="EMBL" id="SUMB01000006">
    <property type="protein sequence ID" value="TJZ52144.1"/>
    <property type="molecule type" value="Genomic_DNA"/>
</dbReference>
<dbReference type="RefSeq" id="WP_136741443.1">
    <property type="nucleotide sequence ID" value="NZ_SUMB01000006.1"/>
</dbReference>
<dbReference type="Gene3D" id="3.40.50.720">
    <property type="entry name" value="NAD(P)-binding Rossmann-like Domain"/>
    <property type="match status" value="1"/>
</dbReference>
<name>A0A4U0NPS4_9ACTN</name>
<dbReference type="PRINTS" id="PR00081">
    <property type="entry name" value="GDHRDH"/>
</dbReference>
<organism evidence="3 4">
    <name type="scientific">Streptomyces piniterrae</name>
    <dbReference type="NCBI Taxonomy" id="2571125"/>
    <lineage>
        <taxon>Bacteria</taxon>
        <taxon>Bacillati</taxon>
        <taxon>Actinomycetota</taxon>
        <taxon>Actinomycetes</taxon>
        <taxon>Kitasatosporales</taxon>
        <taxon>Streptomycetaceae</taxon>
        <taxon>Streptomyces</taxon>
    </lineage>
</organism>
<dbReference type="CDD" id="cd05233">
    <property type="entry name" value="SDR_c"/>
    <property type="match status" value="1"/>
</dbReference>
<evidence type="ECO:0000313" key="4">
    <source>
        <dbReference type="Proteomes" id="UP000308697"/>
    </source>
</evidence>
<protein>
    <submittedName>
        <fullName evidence="3">SDR family oxidoreductase</fullName>
    </submittedName>
</protein>
<dbReference type="PANTHER" id="PTHR42879">
    <property type="entry name" value="3-OXOACYL-(ACYL-CARRIER-PROTEIN) REDUCTASE"/>
    <property type="match status" value="1"/>
</dbReference>
<evidence type="ECO:0000256" key="1">
    <source>
        <dbReference type="ARBA" id="ARBA00006484"/>
    </source>
</evidence>